<dbReference type="Pfam" id="PF00296">
    <property type="entry name" value="Bac_luciferase"/>
    <property type="match status" value="1"/>
</dbReference>
<dbReference type="GO" id="GO:0046306">
    <property type="term" value="P:alkanesulfonate catabolic process"/>
    <property type="evidence" value="ECO:0007669"/>
    <property type="project" value="TreeGrafter"/>
</dbReference>
<evidence type="ECO:0000313" key="7">
    <source>
        <dbReference type="EMBL" id="MCZ4587889.1"/>
    </source>
</evidence>
<evidence type="ECO:0000313" key="10">
    <source>
        <dbReference type="Proteomes" id="UP001066327"/>
    </source>
</evidence>
<protein>
    <submittedName>
        <fullName evidence="7">LLM class F420-dependent oxidoreductase</fullName>
        <ecNumber evidence="8">1.-.-.-</ecNumber>
    </submittedName>
    <submittedName>
        <fullName evidence="6">Monooxygenase</fullName>
    </submittedName>
</protein>
<reference evidence="7" key="2">
    <citation type="submission" date="2022-12" db="EMBL/GenBank/DDBJ databases">
        <authorList>
            <person name="Krivoruchko A.V."/>
            <person name="Elkin A."/>
        </authorList>
    </citation>
    <scope>NUCLEOTIDE SEQUENCE</scope>
    <source>
        <strain evidence="7">IEGM 249</strain>
    </source>
</reference>
<dbReference type="AlphaFoldDB" id="A0A1B1KF91"/>
<evidence type="ECO:0000259" key="5">
    <source>
        <dbReference type="Pfam" id="PF00296"/>
    </source>
</evidence>
<dbReference type="InterPro" id="IPR050172">
    <property type="entry name" value="SsuD_RutA_monooxygenase"/>
</dbReference>
<dbReference type="Proteomes" id="UP001231166">
    <property type="component" value="Chromosome"/>
</dbReference>
<evidence type="ECO:0000313" key="9">
    <source>
        <dbReference type="Proteomes" id="UP000186108"/>
    </source>
</evidence>
<keyword evidence="3 8" id="KW-0560">Oxidoreductase</keyword>
<evidence type="ECO:0000313" key="6">
    <source>
        <dbReference type="EMBL" id="ANS31283.1"/>
    </source>
</evidence>
<dbReference type="NCBIfam" id="TIGR03619">
    <property type="entry name" value="F420_Rv2161c"/>
    <property type="match status" value="1"/>
</dbReference>
<dbReference type="Proteomes" id="UP000186108">
    <property type="component" value="Chromosome"/>
</dbReference>
<keyword evidence="2" id="KW-0288">FMN</keyword>
<feature type="domain" description="Luciferase-like" evidence="5">
    <location>
        <begin position="28"/>
        <end position="246"/>
    </location>
</feature>
<gene>
    <name evidence="7" type="ORF">O4328_30075</name>
    <name evidence="8" type="ORF">Q5707_35055</name>
    <name evidence="6" type="ORF">R1CP_33300</name>
</gene>
<dbReference type="PANTHER" id="PTHR42847:SF4">
    <property type="entry name" value="ALKANESULFONATE MONOOXYGENASE-RELATED"/>
    <property type="match status" value="1"/>
</dbReference>
<keyword evidence="1" id="KW-0285">Flavoprotein</keyword>
<evidence type="ECO:0000313" key="8">
    <source>
        <dbReference type="EMBL" id="WLF47028.1"/>
    </source>
</evidence>
<sequence>MSEDSSVPPTGRDTDRVRIGAVYPQTELGGDPHAVRRFGTAVEDLGFDYLLAYDHVLGAVHADRTPPLTGPYTEHDPFHDPFVMFAFLAGITERIGFSTGVLILPQRQTALVARQAADVDLLSGGRLRLGVGVGWSPVEYEALGQNFRTRGARQEEQIQLLRQLFTEPVVEFSGRFDRVDRAALTPQPSRAIPIWLGGATKAALERAARLADGFIFFGATGIDTAVESWQGLRERLHAVGRPVEDFGAEYVVLSQGADAVSTEIAAWRAAGGTHAAVATMGFGLNTVEAHIDYLTTIADTLNLT</sequence>
<dbReference type="EC" id="1.-.-.-" evidence="8"/>
<dbReference type="InterPro" id="IPR036661">
    <property type="entry name" value="Luciferase-like_sf"/>
</dbReference>
<dbReference type="InterPro" id="IPR019921">
    <property type="entry name" value="Lucif-like_OxRdtase_Rv2161c"/>
</dbReference>
<dbReference type="PANTHER" id="PTHR42847">
    <property type="entry name" value="ALKANESULFONATE MONOOXYGENASE"/>
    <property type="match status" value="1"/>
</dbReference>
<reference evidence="6 9" key="1">
    <citation type="submission" date="2014-07" db="EMBL/GenBank/DDBJ databases">
        <authorList>
            <person name="Zhang J.E."/>
            <person name="Yang H."/>
            <person name="Guo J."/>
            <person name="Deng Z."/>
            <person name="Luo H."/>
            <person name="Luo M."/>
            <person name="Zhao B."/>
        </authorList>
    </citation>
    <scope>NUCLEOTIDE SEQUENCE [LARGE SCALE GENOMIC DNA]</scope>
    <source>
        <strain evidence="6 9">1CP</strain>
    </source>
</reference>
<keyword evidence="4 6" id="KW-0503">Monooxygenase</keyword>
<dbReference type="RefSeq" id="WP_081315451.1">
    <property type="nucleotide sequence ID" value="NZ_CP009111.1"/>
</dbReference>
<dbReference type="Proteomes" id="UP001066327">
    <property type="component" value="Unassembled WGS sequence"/>
</dbReference>
<dbReference type="SUPFAM" id="SSF51679">
    <property type="entry name" value="Bacterial luciferase-like"/>
    <property type="match status" value="1"/>
</dbReference>
<name>A0A1B1KF91_RHOOP</name>
<organism evidence="6 9">
    <name type="scientific">Rhodococcus opacus</name>
    <name type="common">Nocardia opaca</name>
    <dbReference type="NCBI Taxonomy" id="37919"/>
    <lineage>
        <taxon>Bacteria</taxon>
        <taxon>Bacillati</taxon>
        <taxon>Actinomycetota</taxon>
        <taxon>Actinomycetes</taxon>
        <taxon>Mycobacteriales</taxon>
        <taxon>Nocardiaceae</taxon>
        <taxon>Rhodococcus</taxon>
    </lineage>
</organism>
<proteinExistence type="predicted"/>
<evidence type="ECO:0000256" key="1">
    <source>
        <dbReference type="ARBA" id="ARBA00022630"/>
    </source>
</evidence>
<dbReference type="PATRIC" id="fig|37919.13.peg.6989"/>
<evidence type="ECO:0000256" key="2">
    <source>
        <dbReference type="ARBA" id="ARBA00022643"/>
    </source>
</evidence>
<evidence type="ECO:0000256" key="4">
    <source>
        <dbReference type="ARBA" id="ARBA00023033"/>
    </source>
</evidence>
<keyword evidence="10" id="KW-1185">Reference proteome</keyword>
<accession>A0A1B1KF91</accession>
<dbReference type="EMBL" id="CP130953">
    <property type="protein sequence ID" value="WLF47028.1"/>
    <property type="molecule type" value="Genomic_DNA"/>
</dbReference>
<dbReference type="InterPro" id="IPR011251">
    <property type="entry name" value="Luciferase-like_dom"/>
</dbReference>
<evidence type="ECO:0000256" key="3">
    <source>
        <dbReference type="ARBA" id="ARBA00023002"/>
    </source>
</evidence>
<dbReference type="EMBL" id="JAPWIS010000018">
    <property type="protein sequence ID" value="MCZ4587889.1"/>
    <property type="molecule type" value="Genomic_DNA"/>
</dbReference>
<reference evidence="8" key="3">
    <citation type="submission" date="2023-07" db="EMBL/GenBank/DDBJ databases">
        <title>Genomic analysis of Rhodococcus opacus VOC-14 with glycol ethers degradation activity.</title>
        <authorList>
            <person name="Narkevich D.A."/>
            <person name="Hlushen A.M."/>
            <person name="Akhremchuk A.E."/>
            <person name="Sikolenko M.A."/>
            <person name="Valentovich L.N."/>
        </authorList>
    </citation>
    <scope>NUCLEOTIDE SEQUENCE</scope>
    <source>
        <strain evidence="8">VOC-14</strain>
    </source>
</reference>
<dbReference type="Gene3D" id="3.20.20.30">
    <property type="entry name" value="Luciferase-like domain"/>
    <property type="match status" value="1"/>
</dbReference>
<dbReference type="GO" id="GO:0008726">
    <property type="term" value="F:alkanesulfonate monooxygenase activity"/>
    <property type="evidence" value="ECO:0007669"/>
    <property type="project" value="TreeGrafter"/>
</dbReference>
<dbReference type="EMBL" id="CP009111">
    <property type="protein sequence ID" value="ANS31283.1"/>
    <property type="molecule type" value="Genomic_DNA"/>
</dbReference>